<keyword evidence="17" id="KW-1185">Reference proteome</keyword>
<gene>
    <name evidence="18" type="primary">LOC118271961</name>
</gene>
<dbReference type="Proteomes" id="UP000829999">
    <property type="component" value="Chromosome 5"/>
</dbReference>
<evidence type="ECO:0000259" key="16">
    <source>
        <dbReference type="PROSITE" id="PS52035"/>
    </source>
</evidence>
<dbReference type="PANTHER" id="PTHR11705">
    <property type="entry name" value="PROTEASE FAMILY M14 CARBOXYPEPTIDASE A,B"/>
    <property type="match status" value="1"/>
</dbReference>
<proteinExistence type="inferred from homology"/>
<feature type="compositionally biased region" description="Acidic residues" evidence="15">
    <location>
        <begin position="535"/>
        <end position="549"/>
    </location>
</feature>
<evidence type="ECO:0000313" key="17">
    <source>
        <dbReference type="Proteomes" id="UP000829999"/>
    </source>
</evidence>
<feature type="domain" description="Peptidase M14" evidence="16">
    <location>
        <begin position="137"/>
        <end position="427"/>
    </location>
</feature>
<evidence type="ECO:0000256" key="2">
    <source>
        <dbReference type="ARBA" id="ARBA00004613"/>
    </source>
</evidence>
<dbReference type="PANTHER" id="PTHR11705:SF91">
    <property type="entry name" value="FI01817P-RELATED"/>
    <property type="match status" value="1"/>
</dbReference>
<feature type="domain" description="Peptidase M14" evidence="16">
    <location>
        <begin position="795"/>
        <end position="1087"/>
    </location>
</feature>
<dbReference type="Pfam" id="PF00246">
    <property type="entry name" value="Peptidase_M14"/>
    <property type="match status" value="2"/>
</dbReference>
<dbReference type="PROSITE" id="PS52035">
    <property type="entry name" value="PEPTIDASE_M14"/>
    <property type="match status" value="2"/>
</dbReference>
<keyword evidence="5" id="KW-0121">Carboxypeptidase</keyword>
<keyword evidence="10" id="KW-0862">Zinc</keyword>
<feature type="region of interest" description="Disordered" evidence="15">
    <location>
        <begin position="1"/>
        <end position="76"/>
    </location>
</feature>
<dbReference type="InterPro" id="IPR000834">
    <property type="entry name" value="Peptidase_M14"/>
</dbReference>
<evidence type="ECO:0000256" key="8">
    <source>
        <dbReference type="ARBA" id="ARBA00022729"/>
    </source>
</evidence>
<keyword evidence="9" id="KW-0378">Hydrolase</keyword>
<evidence type="ECO:0000256" key="3">
    <source>
        <dbReference type="ARBA" id="ARBA00005988"/>
    </source>
</evidence>
<sequence>MQKTPGKSNIAGSDFHRKRVMPNIPRPIKPKPFSNQNIKCDLDANENTEDGKNRKKSHPQEAAAKTKKDKNKYFGPAENAPTKPIIECFIDKNFVNNPVIIESRMKKCTPIKKINFNVPKDEKVKSVHYDEAMDWRDYHQLSVIYKFMDDLEADFPALCTTGIIGTSVEGRGLKILKISNSNASNSAVWVDAGIHAREWIAPAVNTFLANHISRNFDTLPECIRNKDWYFLPVVNPDGYHYSHTTDRMWRKNRAWHRGQCVGVDLNRNFSIGWGGHGSSDQPTNAFYRGPEPFSEPESSAIRDIFMNSGINFKVYITLHSYGQIIIFPYACSHELAPDYVRLLQGATAMSKAIYDTNGNTYKVGISRDVMYGAAGTSNDFAHAAAGIPYCYLIELRSKKHKFKLPKEQIQETGNEIYNCVEALMEFVDSYKPKKHAHKEKILINKKEPTFNKSFPDMAPSASHIRKRESYDKITYSYAKKSDSFVQRDNSYIRWPNVALKKENPNHMSDNFTKVDSGSLDHYLDNGNEVPAQTVESDDDGDEDDDDDSFDGMKFIRLSSDNSGSFLHLNNPTSRKNNRFRSSRGSYLHKTDSYEKQTSSRHNKGAEKADSFCYVDDIFLKGSTHDLDSEIFLLADSQSPPNNGSQTIINKRESLNKFDVFTKETNTQVYPEKSNTLLNSDDSIWQRENSLVLQNLSEQRQHANKGPNVISSAFRRYACVDISINIWKEERSTMDIMVNGPRAAQVAGILHERDIPYSIAIPDVAVLLEREQGHVLSKTFKRSSTFGDHKKMDWQSYHRLDTIYEFMDNLVIEYPYLCSVIVIGKSSEGRDIKMLKISNGNENNVGVWVDGAIHPREWISPAVVTYIADRIVRTFNEQPESVTNKDWYILPVMNPDGYEYTHTHDRMWRKNRRRFGECVGVDLNRNFSYGFGEKGEEGSSDDPGNVFYRGPKAFSEPETAAVRRQILEAKTNFKVFLSFHSYGEVIIFPWGYTSEPCPDYVELLEGGTAMAKAIFNTNGRTYKVGSTKDLMYYASGTSIDWSYAVTNIPYSYMIELRGKTHRFLLPKEEIISTSTEILNGVLRLMDFVDRRCTGTQSCVCPK</sequence>
<dbReference type="SMART" id="SM00631">
    <property type="entry name" value="Zn_pept"/>
    <property type="match status" value="2"/>
</dbReference>
<comment type="function">
    <text evidence="13">Involved in the digestion of the blood meal.</text>
</comment>
<dbReference type="Pfam" id="PF02244">
    <property type="entry name" value="Propep_M14"/>
    <property type="match status" value="1"/>
</dbReference>
<evidence type="ECO:0000256" key="1">
    <source>
        <dbReference type="ARBA" id="ARBA00001947"/>
    </source>
</evidence>
<dbReference type="GO" id="GO:0005615">
    <property type="term" value="C:extracellular space"/>
    <property type="evidence" value="ECO:0007669"/>
    <property type="project" value="TreeGrafter"/>
</dbReference>
<dbReference type="Gene3D" id="3.30.70.340">
    <property type="entry name" value="Metallocarboxypeptidase-like"/>
    <property type="match status" value="1"/>
</dbReference>
<comment type="similarity">
    <text evidence="3 14">Belongs to the peptidase M14 family.</text>
</comment>
<dbReference type="InterPro" id="IPR036990">
    <property type="entry name" value="M14A-like_propep"/>
</dbReference>
<dbReference type="GeneID" id="118271961"/>
<keyword evidence="11" id="KW-0482">Metalloprotease</keyword>
<evidence type="ECO:0000256" key="11">
    <source>
        <dbReference type="ARBA" id="ARBA00023049"/>
    </source>
</evidence>
<name>A0A9R0DMC2_SPOFR</name>
<keyword evidence="12" id="KW-1015">Disulfide bond</keyword>
<comment type="subcellular location">
    <subcellularLocation>
        <location evidence="2">Secreted</location>
    </subcellularLocation>
</comment>
<dbReference type="FunFam" id="3.40.630.10:FF:000040">
    <property type="entry name" value="zinc carboxypeptidase"/>
    <property type="match status" value="2"/>
</dbReference>
<evidence type="ECO:0000256" key="9">
    <source>
        <dbReference type="ARBA" id="ARBA00022801"/>
    </source>
</evidence>
<organism evidence="17 18">
    <name type="scientific">Spodoptera frugiperda</name>
    <name type="common">Fall armyworm</name>
    <dbReference type="NCBI Taxonomy" id="7108"/>
    <lineage>
        <taxon>Eukaryota</taxon>
        <taxon>Metazoa</taxon>
        <taxon>Ecdysozoa</taxon>
        <taxon>Arthropoda</taxon>
        <taxon>Hexapoda</taxon>
        <taxon>Insecta</taxon>
        <taxon>Pterygota</taxon>
        <taxon>Neoptera</taxon>
        <taxon>Endopterygota</taxon>
        <taxon>Lepidoptera</taxon>
        <taxon>Glossata</taxon>
        <taxon>Ditrysia</taxon>
        <taxon>Noctuoidea</taxon>
        <taxon>Noctuidae</taxon>
        <taxon>Amphipyrinae</taxon>
        <taxon>Spodoptera</taxon>
    </lineage>
</organism>
<dbReference type="PRINTS" id="PR00765">
    <property type="entry name" value="CRBOXYPTASEA"/>
</dbReference>
<dbReference type="GO" id="GO:0004181">
    <property type="term" value="F:metallocarboxypeptidase activity"/>
    <property type="evidence" value="ECO:0007669"/>
    <property type="project" value="InterPro"/>
</dbReference>
<dbReference type="CDD" id="cd03860">
    <property type="entry name" value="M14_CP_A-B_like"/>
    <property type="match status" value="2"/>
</dbReference>
<evidence type="ECO:0000256" key="5">
    <source>
        <dbReference type="ARBA" id="ARBA00022645"/>
    </source>
</evidence>
<dbReference type="AlphaFoldDB" id="A0A9R0DMC2"/>
<dbReference type="InterPro" id="IPR003146">
    <property type="entry name" value="M14A_act_pep"/>
</dbReference>
<evidence type="ECO:0000313" key="18">
    <source>
        <dbReference type="RefSeq" id="XP_050549762.1"/>
    </source>
</evidence>
<dbReference type="Gene3D" id="3.40.630.10">
    <property type="entry name" value="Zn peptidases"/>
    <property type="match status" value="2"/>
</dbReference>
<evidence type="ECO:0000256" key="10">
    <source>
        <dbReference type="ARBA" id="ARBA00022833"/>
    </source>
</evidence>
<evidence type="ECO:0000256" key="15">
    <source>
        <dbReference type="SAM" id="MobiDB-lite"/>
    </source>
</evidence>
<feature type="compositionally biased region" description="Polar residues" evidence="15">
    <location>
        <begin position="505"/>
        <end position="515"/>
    </location>
</feature>
<feature type="compositionally biased region" description="Polar residues" evidence="15">
    <location>
        <begin position="1"/>
        <end position="11"/>
    </location>
</feature>
<evidence type="ECO:0000256" key="12">
    <source>
        <dbReference type="ARBA" id="ARBA00023157"/>
    </source>
</evidence>
<dbReference type="SUPFAM" id="SSF54897">
    <property type="entry name" value="Protease propeptides/inhibitors"/>
    <property type="match status" value="1"/>
</dbReference>
<evidence type="ECO:0000256" key="14">
    <source>
        <dbReference type="PROSITE-ProRule" id="PRU01379"/>
    </source>
</evidence>
<evidence type="ECO:0000256" key="4">
    <source>
        <dbReference type="ARBA" id="ARBA00022525"/>
    </source>
</evidence>
<dbReference type="SUPFAM" id="SSF53187">
    <property type="entry name" value="Zn-dependent exopeptidases"/>
    <property type="match status" value="2"/>
</dbReference>
<feature type="active site" description="Proton donor/acceptor" evidence="14">
    <location>
        <position position="1054"/>
    </location>
</feature>
<accession>A0A9R0DMC2</accession>
<keyword evidence="6" id="KW-0645">Protease</keyword>
<evidence type="ECO:0000256" key="13">
    <source>
        <dbReference type="ARBA" id="ARBA00057299"/>
    </source>
</evidence>
<feature type="compositionally biased region" description="Polar residues" evidence="15">
    <location>
        <begin position="565"/>
        <end position="574"/>
    </location>
</feature>
<protein>
    <submittedName>
        <fullName evidence="18">Uncharacterized protein LOC118271961</fullName>
    </submittedName>
</protein>
<feature type="region of interest" description="Disordered" evidence="15">
    <location>
        <begin position="505"/>
        <end position="553"/>
    </location>
</feature>
<reference evidence="18" key="1">
    <citation type="submission" date="2025-08" db="UniProtKB">
        <authorList>
            <consortium name="RefSeq"/>
        </authorList>
    </citation>
    <scope>IDENTIFICATION</scope>
    <source>
        <tissue evidence="18">Whole larval tissue</tissue>
    </source>
</reference>
<evidence type="ECO:0000256" key="6">
    <source>
        <dbReference type="ARBA" id="ARBA00022670"/>
    </source>
</evidence>
<dbReference type="RefSeq" id="XP_050549762.1">
    <property type="nucleotide sequence ID" value="XM_050693805.1"/>
</dbReference>
<evidence type="ECO:0000256" key="7">
    <source>
        <dbReference type="ARBA" id="ARBA00022723"/>
    </source>
</evidence>
<keyword evidence="4" id="KW-0964">Secreted</keyword>
<dbReference type="GO" id="GO:0008270">
    <property type="term" value="F:zinc ion binding"/>
    <property type="evidence" value="ECO:0007669"/>
    <property type="project" value="InterPro"/>
</dbReference>
<dbReference type="OrthoDB" id="3626597at2759"/>
<dbReference type="GO" id="GO:0006508">
    <property type="term" value="P:proteolysis"/>
    <property type="evidence" value="ECO:0007669"/>
    <property type="project" value="UniProtKB-KW"/>
</dbReference>
<feature type="region of interest" description="Disordered" evidence="15">
    <location>
        <begin position="565"/>
        <end position="605"/>
    </location>
</feature>
<comment type="cofactor">
    <cofactor evidence="1">
        <name>Zn(2+)</name>
        <dbReference type="ChEBI" id="CHEBI:29105"/>
    </cofactor>
</comment>
<keyword evidence="7" id="KW-0479">Metal-binding</keyword>
<feature type="active site" description="Proton donor/acceptor" evidence="14">
    <location>
        <position position="394"/>
    </location>
</feature>
<keyword evidence="8" id="KW-0732">Signal</keyword>